<keyword evidence="3 6" id="KW-0812">Transmembrane</keyword>
<evidence type="ECO:0000256" key="1">
    <source>
        <dbReference type="ARBA" id="ARBA00004141"/>
    </source>
</evidence>
<dbReference type="EMBL" id="OU900100">
    <property type="protein sequence ID" value="CAG9864225.1"/>
    <property type="molecule type" value="Genomic_DNA"/>
</dbReference>
<evidence type="ECO:0000256" key="6">
    <source>
        <dbReference type="SAM" id="Phobius"/>
    </source>
</evidence>
<feature type="domain" description="Phosphatidic acid phosphatase type 2/haloperoxidase" evidence="7">
    <location>
        <begin position="165"/>
        <end position="310"/>
    </location>
</feature>
<dbReference type="InterPro" id="IPR036938">
    <property type="entry name" value="PAP2/HPO_sf"/>
</dbReference>
<accession>A0A9N9TSK9</accession>
<dbReference type="Gene3D" id="1.20.144.10">
    <property type="entry name" value="Phosphatidic acid phosphatase type 2/haloperoxidase"/>
    <property type="match status" value="1"/>
</dbReference>
<feature type="transmembrane region" description="Helical" evidence="6">
    <location>
        <begin position="168"/>
        <end position="186"/>
    </location>
</feature>
<dbReference type="GO" id="GO:0008195">
    <property type="term" value="F:phosphatidate phosphatase activity"/>
    <property type="evidence" value="ECO:0007669"/>
    <property type="project" value="TreeGrafter"/>
</dbReference>
<sequence length="346" mass="39129">MSLEMKEIDAEIDENENVKEDQTLIDNKAMVNVTTAPSERTSSPTVRVNVVNTQQSTVSDKSPSTERSRFRLRRRFTLPVVLNSFLIIIVLSLLVLLEFGYIPGNQQGYYCEDPQLSFKYNGEIVSPLMLGVGCLTLPFIMLLLADVLSRRSYKNIDFGLIWFYYKECTIGCVLVLLLTEVAKIIIGEHRPHFLDVCQPDNALACRAGEFMSTFRCTNPKYSRYFLTDSSRSFPSGHASVSWFTGIFSAYVIQTRLSTTHTGRLLKPFMISICFTWSLLCSLTRITDRRHHWWDVLAGAMLGTAGAFYTIRLVHNFVYSNSDISKVSSSTTTLLDVKNKDATSVII</sequence>
<feature type="transmembrane region" description="Helical" evidence="6">
    <location>
        <begin position="291"/>
        <end position="310"/>
    </location>
</feature>
<dbReference type="GO" id="GO:0007165">
    <property type="term" value="P:signal transduction"/>
    <property type="evidence" value="ECO:0007669"/>
    <property type="project" value="TreeGrafter"/>
</dbReference>
<dbReference type="InterPro" id="IPR000326">
    <property type="entry name" value="PAP2/HPO"/>
</dbReference>
<keyword evidence="4 6" id="KW-1133">Transmembrane helix</keyword>
<dbReference type="PANTHER" id="PTHR10165:SF103">
    <property type="entry name" value="PHOSPHOLIPID PHOSPHATASE HOMOLOG 1.2 HOMOLOG"/>
    <property type="match status" value="1"/>
</dbReference>
<dbReference type="InterPro" id="IPR043216">
    <property type="entry name" value="PAP-like"/>
</dbReference>
<keyword evidence="9" id="KW-1185">Reference proteome</keyword>
<comment type="similarity">
    <text evidence="2">Belongs to the PA-phosphatase related phosphoesterase family.</text>
</comment>
<gene>
    <name evidence="8" type="ORF">PHYEVI_LOCUS10482</name>
</gene>
<comment type="subcellular location">
    <subcellularLocation>
        <location evidence="1">Membrane</location>
        <topology evidence="1">Multi-pass membrane protein</topology>
    </subcellularLocation>
</comment>
<feature type="transmembrane region" description="Helical" evidence="6">
    <location>
        <begin position="76"/>
        <end position="97"/>
    </location>
</feature>
<dbReference type="GO" id="GO:0046839">
    <property type="term" value="P:phospholipid dephosphorylation"/>
    <property type="evidence" value="ECO:0007669"/>
    <property type="project" value="TreeGrafter"/>
</dbReference>
<feature type="transmembrane region" description="Helical" evidence="6">
    <location>
        <begin position="264"/>
        <end position="285"/>
    </location>
</feature>
<dbReference type="Proteomes" id="UP001153712">
    <property type="component" value="Chromosome 7"/>
</dbReference>
<dbReference type="SMART" id="SM00014">
    <property type="entry name" value="acidPPc"/>
    <property type="match status" value="1"/>
</dbReference>
<evidence type="ECO:0000313" key="9">
    <source>
        <dbReference type="Proteomes" id="UP001153712"/>
    </source>
</evidence>
<name>A0A9N9TSK9_PHYSR</name>
<dbReference type="OrthoDB" id="8907274at2759"/>
<evidence type="ECO:0000313" key="8">
    <source>
        <dbReference type="EMBL" id="CAG9864225.1"/>
    </source>
</evidence>
<dbReference type="SUPFAM" id="SSF48317">
    <property type="entry name" value="Acid phosphatase/Vanadium-dependent haloperoxidase"/>
    <property type="match status" value="1"/>
</dbReference>
<dbReference type="GO" id="GO:0005886">
    <property type="term" value="C:plasma membrane"/>
    <property type="evidence" value="ECO:0007669"/>
    <property type="project" value="TreeGrafter"/>
</dbReference>
<feature type="transmembrane region" description="Helical" evidence="6">
    <location>
        <begin position="233"/>
        <end position="252"/>
    </location>
</feature>
<dbReference type="PANTHER" id="PTHR10165">
    <property type="entry name" value="LIPID PHOSPHATE PHOSPHATASE"/>
    <property type="match status" value="1"/>
</dbReference>
<evidence type="ECO:0000259" key="7">
    <source>
        <dbReference type="SMART" id="SM00014"/>
    </source>
</evidence>
<keyword evidence="5 6" id="KW-0472">Membrane</keyword>
<evidence type="ECO:0000256" key="5">
    <source>
        <dbReference type="ARBA" id="ARBA00023136"/>
    </source>
</evidence>
<evidence type="ECO:0000256" key="3">
    <source>
        <dbReference type="ARBA" id="ARBA00022692"/>
    </source>
</evidence>
<proteinExistence type="inferred from homology"/>
<feature type="transmembrane region" description="Helical" evidence="6">
    <location>
        <begin position="124"/>
        <end position="148"/>
    </location>
</feature>
<evidence type="ECO:0000256" key="4">
    <source>
        <dbReference type="ARBA" id="ARBA00022989"/>
    </source>
</evidence>
<protein>
    <recommendedName>
        <fullName evidence="7">Phosphatidic acid phosphatase type 2/haloperoxidase domain-containing protein</fullName>
    </recommendedName>
</protein>
<dbReference type="Pfam" id="PF01569">
    <property type="entry name" value="PAP2"/>
    <property type="match status" value="1"/>
</dbReference>
<evidence type="ECO:0000256" key="2">
    <source>
        <dbReference type="ARBA" id="ARBA00008816"/>
    </source>
</evidence>
<organism evidence="8 9">
    <name type="scientific">Phyllotreta striolata</name>
    <name type="common">Striped flea beetle</name>
    <name type="synonym">Crioceris striolata</name>
    <dbReference type="NCBI Taxonomy" id="444603"/>
    <lineage>
        <taxon>Eukaryota</taxon>
        <taxon>Metazoa</taxon>
        <taxon>Ecdysozoa</taxon>
        <taxon>Arthropoda</taxon>
        <taxon>Hexapoda</taxon>
        <taxon>Insecta</taxon>
        <taxon>Pterygota</taxon>
        <taxon>Neoptera</taxon>
        <taxon>Endopterygota</taxon>
        <taxon>Coleoptera</taxon>
        <taxon>Polyphaga</taxon>
        <taxon>Cucujiformia</taxon>
        <taxon>Chrysomeloidea</taxon>
        <taxon>Chrysomelidae</taxon>
        <taxon>Galerucinae</taxon>
        <taxon>Alticini</taxon>
        <taxon>Phyllotreta</taxon>
    </lineage>
</organism>
<reference evidence="8" key="1">
    <citation type="submission" date="2022-01" db="EMBL/GenBank/DDBJ databases">
        <authorList>
            <person name="King R."/>
        </authorList>
    </citation>
    <scope>NUCLEOTIDE SEQUENCE</scope>
</reference>
<dbReference type="GO" id="GO:0006644">
    <property type="term" value="P:phospholipid metabolic process"/>
    <property type="evidence" value="ECO:0007669"/>
    <property type="project" value="InterPro"/>
</dbReference>
<dbReference type="AlphaFoldDB" id="A0A9N9TSK9"/>